<protein>
    <submittedName>
        <fullName evidence="4">WD domain-containing protein, G-beta repeat-containing protein</fullName>
    </submittedName>
</protein>
<dbReference type="STRING" id="1576369.SAMN05421753_10436"/>
<evidence type="ECO:0000313" key="4">
    <source>
        <dbReference type="EMBL" id="SFH92683.1"/>
    </source>
</evidence>
<organism evidence="4 5">
    <name type="scientific">Planctomicrobium piriforme</name>
    <dbReference type="NCBI Taxonomy" id="1576369"/>
    <lineage>
        <taxon>Bacteria</taxon>
        <taxon>Pseudomonadati</taxon>
        <taxon>Planctomycetota</taxon>
        <taxon>Planctomycetia</taxon>
        <taxon>Planctomycetales</taxon>
        <taxon>Planctomycetaceae</taxon>
        <taxon>Planctomicrobium</taxon>
    </lineage>
</organism>
<dbReference type="Gene3D" id="2.130.10.10">
    <property type="entry name" value="YVTN repeat-like/Quinoprotein amine dehydrogenase"/>
    <property type="match status" value="1"/>
</dbReference>
<dbReference type="SMART" id="SM00320">
    <property type="entry name" value="WD40"/>
    <property type="match status" value="5"/>
</dbReference>
<dbReference type="PANTHER" id="PTHR19848">
    <property type="entry name" value="WD40 REPEAT PROTEIN"/>
    <property type="match status" value="1"/>
</dbReference>
<dbReference type="InterPro" id="IPR001680">
    <property type="entry name" value="WD40_rpt"/>
</dbReference>
<dbReference type="PANTHER" id="PTHR19848:SF8">
    <property type="entry name" value="F-BOX AND WD REPEAT DOMAIN CONTAINING 7"/>
    <property type="match status" value="1"/>
</dbReference>
<dbReference type="SUPFAM" id="SSF50998">
    <property type="entry name" value="Quinoprotein alcohol dehydrogenase-like"/>
    <property type="match status" value="1"/>
</dbReference>
<dbReference type="PROSITE" id="PS50294">
    <property type="entry name" value="WD_REPEATS_REGION"/>
    <property type="match status" value="1"/>
</dbReference>
<dbReference type="EMBL" id="FOQD01000004">
    <property type="protein sequence ID" value="SFH92683.1"/>
    <property type="molecule type" value="Genomic_DNA"/>
</dbReference>
<dbReference type="Proteomes" id="UP000199518">
    <property type="component" value="Unassembled WGS sequence"/>
</dbReference>
<dbReference type="InterPro" id="IPR015943">
    <property type="entry name" value="WD40/YVTN_repeat-like_dom_sf"/>
</dbReference>
<evidence type="ECO:0000256" key="3">
    <source>
        <dbReference type="PROSITE-ProRule" id="PRU00221"/>
    </source>
</evidence>
<name>A0A1I3E1A2_9PLAN</name>
<dbReference type="PROSITE" id="PS50082">
    <property type="entry name" value="WD_REPEATS_2"/>
    <property type="match status" value="1"/>
</dbReference>
<dbReference type="InterPro" id="IPR011047">
    <property type="entry name" value="Quinoprotein_ADH-like_sf"/>
</dbReference>
<reference evidence="5" key="1">
    <citation type="submission" date="2016-10" db="EMBL/GenBank/DDBJ databases">
        <authorList>
            <person name="Varghese N."/>
            <person name="Submissions S."/>
        </authorList>
    </citation>
    <scope>NUCLEOTIDE SEQUENCE [LARGE SCALE GENOMIC DNA]</scope>
    <source>
        <strain evidence="5">DSM 26348</strain>
    </source>
</reference>
<evidence type="ECO:0000313" key="5">
    <source>
        <dbReference type="Proteomes" id="UP000199518"/>
    </source>
</evidence>
<feature type="repeat" description="WD" evidence="3">
    <location>
        <begin position="628"/>
        <end position="664"/>
    </location>
</feature>
<sequence>MVPSIFCFALHILRRQKICFCAVMCWLIFCPLPFPAWGQVKIEELGLVDDENELYRQVNQLLLDRQYEQLETLAQKYRDEKSQTQLEVSKLDLFYISLTSPTRGQSQSYRQAVEDRVSQLETWVSERPSYTAQVALGWGLSDVAWAARGGGLADTITNEASRAMDDACDRAELVLQEAASHRVQDAARPWAEMTLGNLRSYSPQRMRKLMKEVSTINPWNRSAIGALVNYSLPRWHGEPGGLVTLADDLARDQQQETGEFNYALVADLAYEYGEFRRFSKDGFDWKRVRQGYLDWARHSPDLPIIWGKLAFYARIADDRETARDAFQRLQGVYSEGCWETKDRFQQCLAWAFDDGQPGQAECIIELGGEHPTSVSFANHGRQVLPYIESTWVSRYSPQTGKLIKEDRIWPNRFSGLTADSLGKYMFLALSRPSDGGFNIVRIDAADTELKLVGSTDDSFQALTASPTGNAVAMIAEGGQIRLWDLTSEPTPSLTVINDVGKDSQSLAISPDGKFVASARGQTVTVWDVKSRKALRTWNTLGNPVYGVRWAPDGKSIASFGWHPSVQIWNPDNGQQIAELKGDHDGYFCGEFTPDSQLFITGTFSYARPNPPGEVIVFDLGQNTIRARYQGHRMSICGMAVSAEGNRFATASDDGSIRVWAVPTK</sequence>
<keyword evidence="2" id="KW-0677">Repeat</keyword>
<evidence type="ECO:0000256" key="1">
    <source>
        <dbReference type="ARBA" id="ARBA00022574"/>
    </source>
</evidence>
<keyword evidence="5" id="KW-1185">Reference proteome</keyword>
<proteinExistence type="predicted"/>
<dbReference type="Pfam" id="PF00400">
    <property type="entry name" value="WD40"/>
    <property type="match status" value="3"/>
</dbReference>
<keyword evidence="1 3" id="KW-0853">WD repeat</keyword>
<dbReference type="AlphaFoldDB" id="A0A1I3E1A2"/>
<gene>
    <name evidence="4" type="ORF">SAMN05421753_10436</name>
</gene>
<evidence type="ECO:0000256" key="2">
    <source>
        <dbReference type="ARBA" id="ARBA00022737"/>
    </source>
</evidence>
<accession>A0A1I3E1A2</accession>